<reference evidence="2 3" key="1">
    <citation type="submission" date="2018-11" db="EMBL/GenBank/DDBJ databases">
        <authorList>
            <person name="Grassa J C."/>
        </authorList>
    </citation>
    <scope>NUCLEOTIDE SEQUENCE [LARGE SCALE GENOMIC DNA]</scope>
</reference>
<reference evidence="2" key="2">
    <citation type="submission" date="2021-03" db="UniProtKB">
        <authorList>
            <consortium name="EnsemblPlants"/>
        </authorList>
    </citation>
    <scope>IDENTIFICATION</scope>
</reference>
<keyword evidence="3" id="KW-1185">Reference proteome</keyword>
<feature type="region of interest" description="Disordered" evidence="1">
    <location>
        <begin position="31"/>
        <end position="63"/>
    </location>
</feature>
<proteinExistence type="predicted"/>
<dbReference type="AlphaFoldDB" id="A0A803R310"/>
<evidence type="ECO:0000256" key="1">
    <source>
        <dbReference type="SAM" id="MobiDB-lite"/>
    </source>
</evidence>
<dbReference type="Proteomes" id="UP000596661">
    <property type="component" value="Chromosome 6"/>
</dbReference>
<evidence type="ECO:0000313" key="2">
    <source>
        <dbReference type="EnsemblPlants" id="cds.novel_model_4480_5bd9a17a.2.5bd9b139"/>
    </source>
</evidence>
<dbReference type="EnsemblPlants" id="novel_model_4479_5bd9a17a.3.5bd9b139">
    <property type="protein sequence ID" value="cds.novel_model_4479_5bd9a17a.3.5bd9b139"/>
    <property type="gene ID" value="novel_gene_2337_5bd9a17a"/>
</dbReference>
<evidence type="ECO:0000313" key="3">
    <source>
        <dbReference type="Proteomes" id="UP000596661"/>
    </source>
</evidence>
<dbReference type="EnsemblPlants" id="novel_model_4480_5bd9a17a.2.5bd9b139">
    <property type="protein sequence ID" value="cds.novel_model_4480_5bd9a17a.2.5bd9b139"/>
    <property type="gene ID" value="novel_gene_2337_5bd9a17a"/>
</dbReference>
<feature type="compositionally biased region" description="Low complexity" evidence="1">
    <location>
        <begin position="36"/>
        <end position="45"/>
    </location>
</feature>
<dbReference type="Gramene" id="novel_model_4479_5bd9a17a.3.5bd9b139">
    <property type="protein sequence ID" value="cds.novel_model_4479_5bd9a17a.3.5bd9b139"/>
    <property type="gene ID" value="novel_gene_2337_5bd9a17a"/>
</dbReference>
<sequence>MMKVLRNMLPVSKEEYPTEMYSIVADESCDSTGENATITSSSATTKKLESSSNERSPLKERQI</sequence>
<accession>A0A803R310</accession>
<protein>
    <submittedName>
        <fullName evidence="2">Uncharacterized protein</fullName>
    </submittedName>
</protein>
<name>A0A803R310_CANSA</name>
<accession>A0A803R308</accession>
<dbReference type="Gramene" id="novel_model_4480_5bd9a17a.2.5bd9b139">
    <property type="protein sequence ID" value="cds.novel_model_4480_5bd9a17a.2.5bd9b139"/>
    <property type="gene ID" value="novel_gene_2337_5bd9a17a"/>
</dbReference>
<dbReference type="EMBL" id="UZAU01000555">
    <property type="status" value="NOT_ANNOTATED_CDS"/>
    <property type="molecule type" value="Genomic_DNA"/>
</dbReference>
<organism evidence="2 3">
    <name type="scientific">Cannabis sativa</name>
    <name type="common">Hemp</name>
    <name type="synonym">Marijuana</name>
    <dbReference type="NCBI Taxonomy" id="3483"/>
    <lineage>
        <taxon>Eukaryota</taxon>
        <taxon>Viridiplantae</taxon>
        <taxon>Streptophyta</taxon>
        <taxon>Embryophyta</taxon>
        <taxon>Tracheophyta</taxon>
        <taxon>Spermatophyta</taxon>
        <taxon>Magnoliopsida</taxon>
        <taxon>eudicotyledons</taxon>
        <taxon>Gunneridae</taxon>
        <taxon>Pentapetalae</taxon>
        <taxon>rosids</taxon>
        <taxon>fabids</taxon>
        <taxon>Rosales</taxon>
        <taxon>Cannabaceae</taxon>
        <taxon>Cannabis</taxon>
    </lineage>
</organism>